<feature type="region of interest" description="Disordered" evidence="1">
    <location>
        <begin position="98"/>
        <end position="153"/>
    </location>
</feature>
<dbReference type="PANTHER" id="PTHR14187">
    <property type="entry name" value="ALPHA KINASE/ELONGATION FACTOR 2 KINASE"/>
    <property type="match status" value="1"/>
</dbReference>
<dbReference type="OrthoDB" id="2963168at2759"/>
<keyword evidence="3" id="KW-1185">Reference proteome</keyword>
<name>A0A0C9UMV7_SPHS4</name>
<dbReference type="SUPFAM" id="SSF53067">
    <property type="entry name" value="Actin-like ATPase domain"/>
    <property type="match status" value="1"/>
</dbReference>
<organism evidence="2 3">
    <name type="scientific">Sphaerobolus stellatus (strain SS14)</name>
    <dbReference type="NCBI Taxonomy" id="990650"/>
    <lineage>
        <taxon>Eukaryota</taxon>
        <taxon>Fungi</taxon>
        <taxon>Dikarya</taxon>
        <taxon>Basidiomycota</taxon>
        <taxon>Agaricomycotina</taxon>
        <taxon>Agaricomycetes</taxon>
        <taxon>Phallomycetidae</taxon>
        <taxon>Geastrales</taxon>
        <taxon>Sphaerobolaceae</taxon>
        <taxon>Sphaerobolus</taxon>
    </lineage>
</organism>
<dbReference type="AlphaFoldDB" id="A0A0C9UMV7"/>
<evidence type="ECO:0000256" key="1">
    <source>
        <dbReference type="SAM" id="MobiDB-lite"/>
    </source>
</evidence>
<dbReference type="InterPro" id="IPR043129">
    <property type="entry name" value="ATPase_NBD"/>
</dbReference>
<evidence type="ECO:0000313" key="2">
    <source>
        <dbReference type="EMBL" id="KIJ30162.1"/>
    </source>
</evidence>
<feature type="compositionally biased region" description="Polar residues" evidence="1">
    <location>
        <begin position="98"/>
        <end position="125"/>
    </location>
</feature>
<reference evidence="2 3" key="1">
    <citation type="submission" date="2014-06" db="EMBL/GenBank/DDBJ databases">
        <title>Evolutionary Origins and Diversification of the Mycorrhizal Mutualists.</title>
        <authorList>
            <consortium name="DOE Joint Genome Institute"/>
            <consortium name="Mycorrhizal Genomics Consortium"/>
            <person name="Kohler A."/>
            <person name="Kuo A."/>
            <person name="Nagy L.G."/>
            <person name="Floudas D."/>
            <person name="Copeland A."/>
            <person name="Barry K.W."/>
            <person name="Cichocki N."/>
            <person name="Veneault-Fourrey C."/>
            <person name="LaButti K."/>
            <person name="Lindquist E.A."/>
            <person name="Lipzen A."/>
            <person name="Lundell T."/>
            <person name="Morin E."/>
            <person name="Murat C."/>
            <person name="Riley R."/>
            <person name="Ohm R."/>
            <person name="Sun H."/>
            <person name="Tunlid A."/>
            <person name="Henrissat B."/>
            <person name="Grigoriev I.V."/>
            <person name="Hibbett D.S."/>
            <person name="Martin F."/>
        </authorList>
    </citation>
    <scope>NUCLEOTIDE SEQUENCE [LARGE SCALE GENOMIC DNA]</scope>
    <source>
        <strain evidence="2 3">SS14</strain>
    </source>
</reference>
<protein>
    <submittedName>
        <fullName evidence="2">Uncharacterized protein</fullName>
    </submittedName>
</protein>
<dbReference type="PANTHER" id="PTHR14187:SF5">
    <property type="entry name" value="HEAT SHOCK 70 KDA PROTEIN 12A"/>
    <property type="match status" value="1"/>
</dbReference>
<accession>A0A0C9UMV7</accession>
<sequence length="315" mass="32918">MLVAHQPFPHPGASYPVSPSPNFNGFGDGVNGGNISPPPPAFNPDNLLGYGNGNGNGNGNGFNYNGAASHSLTPATSLPSFGPNVVKPLAVYPTNPSSGLASTITRSGSSPNGTGTTPFTVTSLTSAGSNRGGGYGGNAAVPSQGRQGQPKEGAMSVAIDFGTTFSGVAYGSSRIESGKIQQILNWPGSADTFRKIPTCLLYDVRGNVVAWGLEAKNRTAFNGEIKCEWFKLFLEPKVLRDPTLIDPRLPPLPPGKNPMDIIIDFLACLWEYAKQQITREIGVVADLDAADVWLTVPAAWDAKGCRGSGREGLEG</sequence>
<evidence type="ECO:0000313" key="3">
    <source>
        <dbReference type="Proteomes" id="UP000054279"/>
    </source>
</evidence>
<proteinExistence type="predicted"/>
<gene>
    <name evidence="2" type="ORF">M422DRAFT_268301</name>
</gene>
<dbReference type="Gene3D" id="3.30.420.40">
    <property type="match status" value="1"/>
</dbReference>
<dbReference type="Proteomes" id="UP000054279">
    <property type="component" value="Unassembled WGS sequence"/>
</dbReference>
<dbReference type="EMBL" id="KN837267">
    <property type="protein sequence ID" value="KIJ30162.1"/>
    <property type="molecule type" value="Genomic_DNA"/>
</dbReference>
<dbReference type="HOGENOM" id="CLU_883308_0_0_1"/>